<keyword evidence="3 7" id="KW-0548">Nucleotidyltransferase</keyword>
<dbReference type="InterPro" id="IPR043502">
    <property type="entry name" value="DNA/RNA_pol_sf"/>
</dbReference>
<dbReference type="GO" id="GO:0006351">
    <property type="term" value="P:DNA-templated transcription"/>
    <property type="evidence" value="ECO:0007669"/>
    <property type="project" value="InterPro"/>
</dbReference>
<proteinExistence type="predicted"/>
<comment type="catalytic activity">
    <reaction evidence="6 7">
        <text>RNA(n) + a ribonucleoside 5'-triphosphate = RNA(n+1) + diphosphate</text>
        <dbReference type="Rhea" id="RHEA:21248"/>
        <dbReference type="Rhea" id="RHEA-COMP:14527"/>
        <dbReference type="Rhea" id="RHEA-COMP:17342"/>
        <dbReference type="ChEBI" id="CHEBI:33019"/>
        <dbReference type="ChEBI" id="CHEBI:61557"/>
        <dbReference type="ChEBI" id="CHEBI:140395"/>
        <dbReference type="EC" id="2.7.7.48"/>
    </reaction>
</comment>
<evidence type="ECO:0000256" key="2">
    <source>
        <dbReference type="ARBA" id="ARBA00022679"/>
    </source>
</evidence>
<organism evidence="9 10">
    <name type="scientific">Kummerowia striatad enamovirus</name>
    <dbReference type="NCBI Taxonomy" id="2738918"/>
    <lineage>
        <taxon>Viruses</taxon>
        <taxon>Riboviria</taxon>
        <taxon>Orthornavirae</taxon>
        <taxon>Pisuviricota</taxon>
        <taxon>Pisoniviricetes</taxon>
        <taxon>Sobelivirales</taxon>
        <taxon>Solemoviridae</taxon>
        <taxon>Enamovirus</taxon>
        <taxon>Enamovirus KSEV</taxon>
    </lineage>
</organism>
<dbReference type="EC" id="2.7.7.48" evidence="7"/>
<accession>A0A6M6RFS3</accession>
<reference evidence="9" key="1">
    <citation type="submission" date="2019-12" db="EMBL/GenBank/DDBJ databases">
        <title>Virome of riverside phytocommunity ecosystem of an ancient canal.</title>
        <authorList>
            <person name="Yang S."/>
            <person name="Shan T."/>
            <person name="Wang Y."/>
            <person name="Yang J."/>
            <person name="Chen X."/>
            <person name="Xiao Y."/>
            <person name="You Z."/>
            <person name="He Y."/>
            <person name="Zhao M."/>
            <person name="Lu J."/>
            <person name="Yang Z."/>
            <person name="Dai Z."/>
            <person name="Liu Q."/>
            <person name="Yao Y."/>
            <person name="Lu X."/>
            <person name="Li H."/>
            <person name="Zhou R."/>
            <person name="Li W."/>
            <person name="Zhou C."/>
            <person name="Wang X."/>
            <person name="Shen Q."/>
            <person name="Xu H."/>
            <person name="Deng X."/>
            <person name="Delwart E."/>
            <person name="Zhang W."/>
        </authorList>
    </citation>
    <scope>NUCLEOTIDE SEQUENCE</scope>
    <source>
        <strain evidence="9">Pt119-phy-2-NY</strain>
    </source>
</reference>
<sequence length="380" mass="43184">MRWEAFLQELAQCLHEVEPTAGSGVPYVGISNRRTHHDWIHDPEMMPVVTALVWIRLEKLSKLGPVELAKLSPEDCVRQGLVDPVRVFVKGEPHKRAKLRDKRYRLIMSVSLVDQLVARMLFRSQNRKELALFRAIPSQPGMGLSTDEQVQDFVARLGHKVRLPVDEVCNRWREFILPTDCSGFDWSVQEWMLQDDMEVRNRLTKDCPDILKRMRASWLHCLANSVLMLSDGVLLAQETAGIQKSGSYNTSSSNSRIRFLCALYAGASWALTMGDDALEDCQADLSVYKRLGLKVEPSETLEFCSHRFESPRRALPTGVGKMLFKLLHSYDPASADLECLLRYDAAMYGVLQELRHLDAAAREGLCLFLAIPEEQKRAGR</sequence>
<evidence type="ECO:0000313" key="10">
    <source>
        <dbReference type="Proteomes" id="UP001242629"/>
    </source>
</evidence>
<keyword evidence="1 7" id="KW-0696">RNA-directed RNA polymerase</keyword>
<dbReference type="Pfam" id="PF02123">
    <property type="entry name" value="RdRP_4"/>
    <property type="match status" value="1"/>
</dbReference>
<dbReference type="PROSITE" id="PS50507">
    <property type="entry name" value="RDRP_SSRNA_POS"/>
    <property type="match status" value="1"/>
</dbReference>
<evidence type="ECO:0000313" key="9">
    <source>
        <dbReference type="EMBL" id="QJZ28419.1"/>
    </source>
</evidence>
<dbReference type="InterPro" id="IPR001795">
    <property type="entry name" value="RNA-dir_pol_luteovirus"/>
</dbReference>
<dbReference type="GO" id="GO:0003723">
    <property type="term" value="F:RNA binding"/>
    <property type="evidence" value="ECO:0007669"/>
    <property type="project" value="InterPro"/>
</dbReference>
<keyword evidence="2 7" id="KW-0808">Transferase</keyword>
<keyword evidence="10" id="KW-1185">Reference proteome</keyword>
<keyword evidence="5 7" id="KW-0693">Viral RNA replication</keyword>
<evidence type="ECO:0000256" key="3">
    <source>
        <dbReference type="ARBA" id="ARBA00022695"/>
    </source>
</evidence>
<protein>
    <recommendedName>
        <fullName evidence="7">RNA-directed RNA polymerase</fullName>
        <ecNumber evidence="7">2.7.7.48</ecNumber>
    </recommendedName>
</protein>
<evidence type="ECO:0000256" key="4">
    <source>
        <dbReference type="ARBA" id="ARBA00022741"/>
    </source>
</evidence>
<feature type="domain" description="RdRp catalytic" evidence="8">
    <location>
        <begin position="174"/>
        <end position="289"/>
    </location>
</feature>
<dbReference type="SUPFAM" id="SSF56672">
    <property type="entry name" value="DNA/RNA polymerases"/>
    <property type="match status" value="1"/>
</dbReference>
<evidence type="ECO:0000256" key="6">
    <source>
        <dbReference type="ARBA" id="ARBA00048744"/>
    </source>
</evidence>
<dbReference type="InterPro" id="IPR007094">
    <property type="entry name" value="RNA-dir_pol_PSvirus"/>
</dbReference>
<dbReference type="Proteomes" id="UP001242629">
    <property type="component" value="Segment"/>
</dbReference>
<dbReference type="GO" id="GO:0000166">
    <property type="term" value="F:nucleotide binding"/>
    <property type="evidence" value="ECO:0007669"/>
    <property type="project" value="UniProtKB-KW"/>
</dbReference>
<name>A0A6M6RFS3_9VIRU</name>
<dbReference type="EMBL" id="MN814310">
    <property type="protein sequence ID" value="QJZ28419.1"/>
    <property type="molecule type" value="Genomic_RNA"/>
</dbReference>
<evidence type="ECO:0000256" key="7">
    <source>
        <dbReference type="RuleBase" id="RU364050"/>
    </source>
</evidence>
<evidence type="ECO:0000259" key="8">
    <source>
        <dbReference type="PROSITE" id="PS50507"/>
    </source>
</evidence>
<dbReference type="GO" id="GO:0039694">
    <property type="term" value="P:viral RNA genome replication"/>
    <property type="evidence" value="ECO:0007669"/>
    <property type="project" value="InterPro"/>
</dbReference>
<keyword evidence="4 7" id="KW-0547">Nucleotide-binding</keyword>
<evidence type="ECO:0000256" key="1">
    <source>
        <dbReference type="ARBA" id="ARBA00022484"/>
    </source>
</evidence>
<dbReference type="PRINTS" id="PR00914">
    <property type="entry name" value="LVIRUSRNAPOL"/>
</dbReference>
<dbReference type="GO" id="GO:0003968">
    <property type="term" value="F:RNA-directed RNA polymerase activity"/>
    <property type="evidence" value="ECO:0007669"/>
    <property type="project" value="UniProtKB-KW"/>
</dbReference>
<evidence type="ECO:0000256" key="5">
    <source>
        <dbReference type="ARBA" id="ARBA00022953"/>
    </source>
</evidence>